<name>B5Y7N3_COPPD</name>
<gene>
    <name evidence="2" type="ordered locus">COPRO5265_0414</name>
</gene>
<dbReference type="SUPFAM" id="SSF51569">
    <property type="entry name" value="Aldolase"/>
    <property type="match status" value="1"/>
</dbReference>
<dbReference type="RefSeq" id="WP_012544511.1">
    <property type="nucleotide sequence ID" value="NC_011295.1"/>
</dbReference>
<dbReference type="eggNOG" id="COG5016">
    <property type="taxonomic scope" value="Bacteria"/>
</dbReference>
<dbReference type="CDD" id="cd07937">
    <property type="entry name" value="DRE_TIM_PC_TC_5S"/>
    <property type="match status" value="1"/>
</dbReference>
<dbReference type="InterPro" id="IPR013785">
    <property type="entry name" value="Aldolase_TIM"/>
</dbReference>
<sequence length="478" mass="54561">MGIQLHDQTLRDGHQSLLATRLRTEDMLDVAPLMDEVGFFSVEVWGGATFDAAMRYLNEDPWQRLQVLREKFKKTPLQMLLRGMNLVAYRNFPDDVVEEFIRLSRKNGIDNFRIFDALNDLRNLEVPIKAVKKYGGHAQGALSYTESPVHTVEYYVENFKKLAEMGCDSLVIKDMAGIISPRRAKEIIEGIKAAGIDLPLELHSHCSSGMTEMAYMEAIHAGIDILDTCMSPFANGVSQPPTESIVAALQSTQWDTGYDLKLLMRIREKLMVVWNKYSHLHEETLLRPDPGVLEYKIPGGMMSNMISQLRNMNALDKLPQILQEVPVVWREFGYPPLVTPMSQIVGSQSVANIIGGERYKIVPKETKDYLRGMYGRPPAPIDEDVLQKVFGPNWKDQIITVRPADLLEPELERRREELKKMGLLKKEEDVLTYTIFPDVALRFFRGEIQPEFTSKDLPLKKKVFEVDIGDTTYKVRLN</sequence>
<dbReference type="OrthoDB" id="9807469at2"/>
<dbReference type="Pfam" id="PF02436">
    <property type="entry name" value="PYC_OADA"/>
    <property type="match status" value="1"/>
</dbReference>
<dbReference type="STRING" id="309798.COPRO5265_0414"/>
<dbReference type="Pfam" id="PF00682">
    <property type="entry name" value="HMGL-like"/>
    <property type="match status" value="1"/>
</dbReference>
<organism evidence="2 3">
    <name type="scientific">Coprothermobacter proteolyticus (strain ATCC 35245 / DSM 5265 / OCM 4 / BT)</name>
    <dbReference type="NCBI Taxonomy" id="309798"/>
    <lineage>
        <taxon>Bacteria</taxon>
        <taxon>Pseudomonadati</taxon>
        <taxon>Coprothermobacterota</taxon>
        <taxon>Coprothermobacteria</taxon>
        <taxon>Coprothermobacterales</taxon>
        <taxon>Coprothermobacteraceae</taxon>
        <taxon>Coprothermobacter</taxon>
    </lineage>
</organism>
<dbReference type="HOGENOM" id="CLU_000395_4_2_9"/>
<keyword evidence="3" id="KW-1185">Reference proteome</keyword>
<dbReference type="Proteomes" id="UP000001732">
    <property type="component" value="Chromosome"/>
</dbReference>
<reference evidence="3" key="1">
    <citation type="submission" date="2008-08" db="EMBL/GenBank/DDBJ databases">
        <title>The complete genome sequence of Coprothermobacter proteolyticus strain ATCC 5245 / DSM 5265 / BT.</title>
        <authorList>
            <person name="Dodson R.J."/>
            <person name="Durkin A.S."/>
            <person name="Wu M."/>
            <person name="Eisen J."/>
            <person name="Sutton G."/>
        </authorList>
    </citation>
    <scope>NUCLEOTIDE SEQUENCE [LARGE SCALE GENOMIC DNA]</scope>
    <source>
        <strain evidence="3">ATCC 35245 / DSM 5265 / OCM 4 / BT</strain>
    </source>
</reference>
<dbReference type="Gene3D" id="3.20.20.70">
    <property type="entry name" value="Aldolase class I"/>
    <property type="match status" value="1"/>
</dbReference>
<proteinExistence type="predicted"/>
<dbReference type="KEGG" id="cpo:COPRO5265_0414"/>
<dbReference type="GO" id="GO:0006094">
    <property type="term" value="P:gluconeogenesis"/>
    <property type="evidence" value="ECO:0007669"/>
    <property type="project" value="TreeGrafter"/>
</dbReference>
<dbReference type="NCBIfam" id="NF006761">
    <property type="entry name" value="PRK09282.1"/>
    <property type="match status" value="1"/>
</dbReference>
<protein>
    <submittedName>
        <fullName evidence="2">Conserved carboxylase domain protein</fullName>
    </submittedName>
</protein>
<accession>B5Y7N3</accession>
<feature type="domain" description="Pyruvate carboxyltransferase" evidence="1">
    <location>
        <begin position="3"/>
        <end position="264"/>
    </location>
</feature>
<dbReference type="InterPro" id="IPR000891">
    <property type="entry name" value="PYR_CT"/>
</dbReference>
<evidence type="ECO:0000313" key="3">
    <source>
        <dbReference type="Proteomes" id="UP000001732"/>
    </source>
</evidence>
<dbReference type="PANTHER" id="PTHR43778">
    <property type="entry name" value="PYRUVATE CARBOXYLASE"/>
    <property type="match status" value="1"/>
</dbReference>
<dbReference type="GO" id="GO:0005737">
    <property type="term" value="C:cytoplasm"/>
    <property type="evidence" value="ECO:0007669"/>
    <property type="project" value="TreeGrafter"/>
</dbReference>
<dbReference type="AlphaFoldDB" id="B5Y7N3"/>
<dbReference type="InterPro" id="IPR055268">
    <property type="entry name" value="PCB-like"/>
</dbReference>
<dbReference type="InterPro" id="IPR003379">
    <property type="entry name" value="Carboxylase_cons_dom"/>
</dbReference>
<evidence type="ECO:0000259" key="1">
    <source>
        <dbReference type="PROSITE" id="PS50991"/>
    </source>
</evidence>
<dbReference type="GO" id="GO:0004736">
    <property type="term" value="F:pyruvate carboxylase activity"/>
    <property type="evidence" value="ECO:0007669"/>
    <property type="project" value="TreeGrafter"/>
</dbReference>
<evidence type="ECO:0000313" key="2">
    <source>
        <dbReference type="EMBL" id="ACI17860.1"/>
    </source>
</evidence>
<dbReference type="PANTHER" id="PTHR43778:SF2">
    <property type="entry name" value="PYRUVATE CARBOXYLASE, MITOCHONDRIAL"/>
    <property type="match status" value="1"/>
</dbReference>
<dbReference type="EMBL" id="CP001145">
    <property type="protein sequence ID" value="ACI17860.1"/>
    <property type="molecule type" value="Genomic_DNA"/>
</dbReference>
<dbReference type="PROSITE" id="PS50991">
    <property type="entry name" value="PYR_CT"/>
    <property type="match status" value="1"/>
</dbReference>
<reference evidence="2 3" key="2">
    <citation type="journal article" date="2014" name="Genome Announc.">
        <title>Complete Genome Sequence of Coprothermobacter proteolyticus DSM 5265.</title>
        <authorList>
            <person name="Alexiev A."/>
            <person name="Coil D.A."/>
            <person name="Badger J.H."/>
            <person name="Enticknap J."/>
            <person name="Ward N."/>
            <person name="Robb F.T."/>
            <person name="Eisen J.A."/>
        </authorList>
    </citation>
    <scope>NUCLEOTIDE SEQUENCE [LARGE SCALE GENOMIC DNA]</scope>
    <source>
        <strain evidence="3">ATCC 35245 / DSM 5265 / OCM 4 / BT</strain>
    </source>
</reference>
<dbReference type="SUPFAM" id="SSF89000">
    <property type="entry name" value="post-HMGL domain-like"/>
    <property type="match status" value="1"/>
</dbReference>